<dbReference type="Gene3D" id="1.10.443.10">
    <property type="entry name" value="Intergrase catalytic core"/>
    <property type="match status" value="1"/>
</dbReference>
<accession>A0A1B0ZSA5</accession>
<keyword evidence="4" id="KW-0233">DNA recombination</keyword>
<dbReference type="GO" id="GO:0006310">
    <property type="term" value="P:DNA recombination"/>
    <property type="evidence" value="ECO:0007669"/>
    <property type="project" value="UniProtKB-KW"/>
</dbReference>
<evidence type="ECO:0000313" key="8">
    <source>
        <dbReference type="Proteomes" id="UP000092565"/>
    </source>
</evidence>
<dbReference type="PANTHER" id="PTHR30349:SF41">
    <property type="entry name" value="INTEGRASE_RECOMBINASE PROTEIN MJ0367-RELATED"/>
    <property type="match status" value="1"/>
</dbReference>
<dbReference type="PANTHER" id="PTHR30349">
    <property type="entry name" value="PHAGE INTEGRASE-RELATED"/>
    <property type="match status" value="1"/>
</dbReference>
<evidence type="ECO:0000256" key="2">
    <source>
        <dbReference type="ARBA" id="ARBA00022908"/>
    </source>
</evidence>
<keyword evidence="8" id="KW-1185">Reference proteome</keyword>
<sequence length="261" mass="28689">MQRRHVQTILAEKAETPTAANNLRKRLIQLMDFAITLDWRGDNPARATKPFRVGGDGFHTWDEDELAQFFKAHKPGTLAHTAVTLMLYTGAARVDAVKLGPKNVRNGKIEYRRQKTQRSGGVLVSVPIHPDLAEVLDKLPKDQPFLATQKGTMRSAGGLGNLMQRWTEDAKLPQCSAHGLRKACARRLAEAGATAHEIGAVTGHKTLALVQRYTEAAGREGMADSAIEKLIARPNGERNLANLSERFVNSDTNPKQGKDNL</sequence>
<keyword evidence="2" id="KW-0229">DNA integration</keyword>
<evidence type="ECO:0000256" key="4">
    <source>
        <dbReference type="ARBA" id="ARBA00023172"/>
    </source>
</evidence>
<evidence type="ECO:0000313" key="7">
    <source>
        <dbReference type="EMBL" id="ANP37042.1"/>
    </source>
</evidence>
<dbReference type="AlphaFoldDB" id="A0A1B0ZSA5"/>
<evidence type="ECO:0000256" key="5">
    <source>
        <dbReference type="SAM" id="MobiDB-lite"/>
    </source>
</evidence>
<dbReference type="PATRIC" id="fig|60890.4.peg.2082"/>
<dbReference type="InterPro" id="IPR002104">
    <property type="entry name" value="Integrase_catalytic"/>
</dbReference>
<name>A0A1B0ZSA5_9RHOB</name>
<protein>
    <recommendedName>
        <fullName evidence="6">Tyr recombinase domain-containing protein</fullName>
    </recommendedName>
</protein>
<feature type="region of interest" description="Disordered" evidence="5">
    <location>
        <begin position="242"/>
        <end position="261"/>
    </location>
</feature>
<feature type="domain" description="Tyr recombinase" evidence="6">
    <location>
        <begin position="56"/>
        <end position="227"/>
    </location>
</feature>
<dbReference type="Gene3D" id="1.10.150.130">
    <property type="match status" value="1"/>
</dbReference>
<dbReference type="InterPro" id="IPR050090">
    <property type="entry name" value="Tyrosine_recombinase_XerCD"/>
</dbReference>
<dbReference type="InterPro" id="IPR013762">
    <property type="entry name" value="Integrase-like_cat_sf"/>
</dbReference>
<dbReference type="Pfam" id="PF00589">
    <property type="entry name" value="Phage_integrase"/>
    <property type="match status" value="1"/>
</dbReference>
<dbReference type="InterPro" id="IPR011010">
    <property type="entry name" value="DNA_brk_join_enz"/>
</dbReference>
<evidence type="ECO:0000256" key="1">
    <source>
        <dbReference type="ARBA" id="ARBA00008857"/>
    </source>
</evidence>
<dbReference type="InterPro" id="IPR010998">
    <property type="entry name" value="Integrase_recombinase_N"/>
</dbReference>
<evidence type="ECO:0000256" key="3">
    <source>
        <dbReference type="ARBA" id="ARBA00023125"/>
    </source>
</evidence>
<dbReference type="GO" id="GO:0003677">
    <property type="term" value="F:DNA binding"/>
    <property type="evidence" value="ECO:0007669"/>
    <property type="project" value="UniProtKB-KW"/>
</dbReference>
<evidence type="ECO:0000259" key="6">
    <source>
        <dbReference type="PROSITE" id="PS51898"/>
    </source>
</evidence>
<dbReference type="Proteomes" id="UP000092565">
    <property type="component" value="Chromosome"/>
</dbReference>
<proteinExistence type="inferred from homology"/>
<dbReference type="GO" id="GO:0015074">
    <property type="term" value="P:DNA integration"/>
    <property type="evidence" value="ECO:0007669"/>
    <property type="project" value="UniProtKB-KW"/>
</dbReference>
<dbReference type="SUPFAM" id="SSF56349">
    <property type="entry name" value="DNA breaking-rejoining enzymes"/>
    <property type="match status" value="1"/>
</dbReference>
<organism evidence="7 8">
    <name type="scientific">Phaeobacter gallaeciensis</name>
    <dbReference type="NCBI Taxonomy" id="60890"/>
    <lineage>
        <taxon>Bacteria</taxon>
        <taxon>Pseudomonadati</taxon>
        <taxon>Pseudomonadota</taxon>
        <taxon>Alphaproteobacteria</taxon>
        <taxon>Rhodobacterales</taxon>
        <taxon>Roseobacteraceae</taxon>
        <taxon>Phaeobacter</taxon>
    </lineage>
</organism>
<dbReference type="PROSITE" id="PS51898">
    <property type="entry name" value="TYR_RECOMBINASE"/>
    <property type="match status" value="1"/>
</dbReference>
<reference evidence="7 8" key="1">
    <citation type="submission" date="2016-04" db="EMBL/GenBank/DDBJ databases">
        <authorList>
            <person name="Evans L.H."/>
            <person name="Alamgir A."/>
            <person name="Owens N."/>
            <person name="Weber N.D."/>
            <person name="Virtaneva K."/>
            <person name="Barbian K."/>
            <person name="Babar A."/>
            <person name="Rosenke K."/>
        </authorList>
    </citation>
    <scope>NUCLEOTIDE SEQUENCE [LARGE SCALE GENOMIC DNA]</scope>
    <source>
        <strain evidence="7 8">JL2886</strain>
    </source>
</reference>
<gene>
    <name evidence="7" type="ORF">JL2886_02151</name>
</gene>
<dbReference type="EMBL" id="CP015124">
    <property type="protein sequence ID" value="ANP37042.1"/>
    <property type="molecule type" value="Genomic_DNA"/>
</dbReference>
<keyword evidence="3" id="KW-0238">DNA-binding</keyword>
<comment type="similarity">
    <text evidence="1">Belongs to the 'phage' integrase family.</text>
</comment>